<feature type="transmembrane region" description="Helical" evidence="2">
    <location>
        <begin position="92"/>
        <end position="110"/>
    </location>
</feature>
<feature type="transmembrane region" description="Helical" evidence="2">
    <location>
        <begin position="6"/>
        <end position="26"/>
    </location>
</feature>
<feature type="transmembrane region" description="Helical" evidence="2">
    <location>
        <begin position="130"/>
        <end position="150"/>
    </location>
</feature>
<feature type="compositionally biased region" description="Basic residues" evidence="1">
    <location>
        <begin position="40"/>
        <end position="49"/>
    </location>
</feature>
<gene>
    <name evidence="3" type="ORF">H9854_02405</name>
</gene>
<keyword evidence="2" id="KW-0812">Transmembrane</keyword>
<organism evidence="3 4">
    <name type="scientific">Candidatus Halomonas stercoripullorum</name>
    <dbReference type="NCBI Taxonomy" id="2838617"/>
    <lineage>
        <taxon>Bacteria</taxon>
        <taxon>Pseudomonadati</taxon>
        <taxon>Pseudomonadota</taxon>
        <taxon>Gammaproteobacteria</taxon>
        <taxon>Oceanospirillales</taxon>
        <taxon>Halomonadaceae</taxon>
        <taxon>Halomonas</taxon>
    </lineage>
</organism>
<proteinExistence type="predicted"/>
<dbReference type="EMBL" id="DXFC01000068">
    <property type="protein sequence ID" value="HIX61073.1"/>
    <property type="molecule type" value="Genomic_DNA"/>
</dbReference>
<feature type="compositionally biased region" description="Low complexity" evidence="1">
    <location>
        <begin position="67"/>
        <end position="77"/>
    </location>
</feature>
<keyword evidence="2" id="KW-0472">Membrane</keyword>
<accession>A0A9D2B4P4</accession>
<evidence type="ECO:0000256" key="1">
    <source>
        <dbReference type="SAM" id="MobiDB-lite"/>
    </source>
</evidence>
<feature type="region of interest" description="Disordered" evidence="1">
    <location>
        <begin position="38"/>
        <end position="77"/>
    </location>
</feature>
<reference evidence="3" key="2">
    <citation type="submission" date="2021-04" db="EMBL/GenBank/DDBJ databases">
        <authorList>
            <person name="Gilroy R."/>
        </authorList>
    </citation>
    <scope>NUCLEOTIDE SEQUENCE</scope>
    <source>
        <strain evidence="3">1193</strain>
    </source>
</reference>
<feature type="compositionally biased region" description="Low complexity" evidence="1">
    <location>
        <begin position="50"/>
        <end position="59"/>
    </location>
</feature>
<reference evidence="3" key="1">
    <citation type="journal article" date="2021" name="PeerJ">
        <title>Extensive microbial diversity within the chicken gut microbiome revealed by metagenomics and culture.</title>
        <authorList>
            <person name="Gilroy R."/>
            <person name="Ravi A."/>
            <person name="Getino M."/>
            <person name="Pursley I."/>
            <person name="Horton D.L."/>
            <person name="Alikhan N.F."/>
            <person name="Baker D."/>
            <person name="Gharbi K."/>
            <person name="Hall N."/>
            <person name="Watson M."/>
            <person name="Adriaenssens E.M."/>
            <person name="Foster-Nyarko E."/>
            <person name="Jarju S."/>
            <person name="Secka A."/>
            <person name="Antonio M."/>
            <person name="Oren A."/>
            <person name="Chaudhuri R.R."/>
            <person name="La Ragione R."/>
            <person name="Hildebrand F."/>
            <person name="Pallen M.J."/>
        </authorList>
    </citation>
    <scope>NUCLEOTIDE SEQUENCE</scope>
    <source>
        <strain evidence="3">1193</strain>
    </source>
</reference>
<comment type="caution">
    <text evidence="3">The sequence shown here is derived from an EMBL/GenBank/DDBJ whole genome shotgun (WGS) entry which is preliminary data.</text>
</comment>
<protein>
    <submittedName>
        <fullName evidence="3">Uncharacterized protein</fullName>
    </submittedName>
</protein>
<dbReference type="Proteomes" id="UP000824248">
    <property type="component" value="Unassembled WGS sequence"/>
</dbReference>
<dbReference type="AlphaFoldDB" id="A0A9D2B4P4"/>
<name>A0A9D2B4P4_9GAMM</name>
<evidence type="ECO:0000313" key="3">
    <source>
        <dbReference type="EMBL" id="HIX61073.1"/>
    </source>
</evidence>
<evidence type="ECO:0000256" key="2">
    <source>
        <dbReference type="SAM" id="Phobius"/>
    </source>
</evidence>
<evidence type="ECO:0000313" key="4">
    <source>
        <dbReference type="Proteomes" id="UP000824248"/>
    </source>
</evidence>
<sequence>MTYFLVMGSVALSILFTLGWVVSRLVRWIAAGFPLGAKSKTGRAGRKPAARQTRAAKPAAKARRQSQAKPAAARQRAATPWRITRRLAKWRGITPFAVVTAFLYLAVRLVEHGMSFRPPHTLPDGFTTLTSYLGWLAAGLILLSLLHNLAKWRCHRAEK</sequence>
<keyword evidence="2" id="KW-1133">Transmembrane helix</keyword>